<reference evidence="4" key="1">
    <citation type="submission" date="2016-10" db="EMBL/GenBank/DDBJ databases">
        <authorList>
            <person name="Varghese N."/>
            <person name="Submissions S."/>
        </authorList>
    </citation>
    <scope>NUCLEOTIDE SEQUENCE [LARGE SCALE GENOMIC DNA]</scope>
    <source>
        <strain evidence="4">JCM 18195</strain>
    </source>
</reference>
<proteinExistence type="predicted"/>
<protein>
    <recommendedName>
        <fullName evidence="5">Phage protein</fullName>
    </recommendedName>
</protein>
<evidence type="ECO:0000313" key="4">
    <source>
        <dbReference type="Proteomes" id="UP000243084"/>
    </source>
</evidence>
<accession>A0A1I5PZE7</accession>
<evidence type="ECO:0000256" key="1">
    <source>
        <dbReference type="SAM" id="Coils"/>
    </source>
</evidence>
<feature type="compositionally biased region" description="Low complexity" evidence="2">
    <location>
        <begin position="116"/>
        <end position="126"/>
    </location>
</feature>
<organism evidence="3 4">
    <name type="scientific">Geopseudomonas sagittaria</name>
    <dbReference type="NCBI Taxonomy" id="1135990"/>
    <lineage>
        <taxon>Bacteria</taxon>
        <taxon>Pseudomonadati</taxon>
        <taxon>Pseudomonadota</taxon>
        <taxon>Gammaproteobacteria</taxon>
        <taxon>Pseudomonadales</taxon>
        <taxon>Pseudomonadaceae</taxon>
        <taxon>Geopseudomonas</taxon>
    </lineage>
</organism>
<sequence>MSRADDFIQQHATDGTLTTEQAAQLLELAMGDTGTSPDSSEAPAAAPEQQQPEPSGEQPQAQAAEPEPADAVLMAKDGKHTIPYERLTEARQQAQQYKGQLEEKLTRMQDLEQELAAARAAAQQPASVEQKAPDVEQEADIKVLRRQLREAIYEGDDDKAEALEDQIDSLTAKRQVSIAEQRVADLRKEIESLQKYKQEDAAAAHYRAIYEKHPDADSIAESKELVEWIDSQVNALPSAVRADVRAGYERVLQSGSAQEVVELLDAFKVGRNQQPPADLKAAAQQAVAKAAAAAPASLSDIPGGRVAPTSRDEALASMSGPELADAMASMTPEQIEAYLSRSL</sequence>
<evidence type="ECO:0000256" key="2">
    <source>
        <dbReference type="SAM" id="MobiDB-lite"/>
    </source>
</evidence>
<gene>
    <name evidence="3" type="ORF">SAMN05216229_102115</name>
</gene>
<feature type="coiled-coil region" evidence="1">
    <location>
        <begin position="153"/>
        <end position="196"/>
    </location>
</feature>
<dbReference type="OrthoDB" id="6679509at2"/>
<dbReference type="Proteomes" id="UP000243084">
    <property type="component" value="Unassembled WGS sequence"/>
</dbReference>
<feature type="region of interest" description="Disordered" evidence="2">
    <location>
        <begin position="298"/>
        <end position="321"/>
    </location>
</feature>
<dbReference type="AlphaFoldDB" id="A0A1I5PZE7"/>
<feature type="region of interest" description="Disordered" evidence="2">
    <location>
        <begin position="27"/>
        <end position="81"/>
    </location>
</feature>
<evidence type="ECO:0000313" key="3">
    <source>
        <dbReference type="EMBL" id="SFP39375.1"/>
    </source>
</evidence>
<feature type="region of interest" description="Disordered" evidence="2">
    <location>
        <begin position="116"/>
        <end position="136"/>
    </location>
</feature>
<keyword evidence="4" id="KW-1185">Reference proteome</keyword>
<feature type="compositionally biased region" description="Low complexity" evidence="2">
    <location>
        <begin position="36"/>
        <end position="71"/>
    </location>
</feature>
<dbReference type="EMBL" id="FOXM01000002">
    <property type="protein sequence ID" value="SFP39375.1"/>
    <property type="molecule type" value="Genomic_DNA"/>
</dbReference>
<dbReference type="RefSeq" id="WP_092428118.1">
    <property type="nucleotide sequence ID" value="NZ_FOXM01000002.1"/>
</dbReference>
<name>A0A1I5PZE7_9GAMM</name>
<evidence type="ECO:0008006" key="5">
    <source>
        <dbReference type="Google" id="ProtNLM"/>
    </source>
</evidence>
<keyword evidence="1" id="KW-0175">Coiled coil</keyword>